<comment type="function">
    <text evidence="8">Catalyzes the hydrolysis of complex carboxylic polyesters found in the cell wall of plants. Degrades cutin, a macromolecule that forms the structure of the plant cuticle.</text>
</comment>
<feature type="signal peptide" evidence="8">
    <location>
        <begin position="1"/>
        <end position="16"/>
    </location>
</feature>
<dbReference type="Pfam" id="PF01083">
    <property type="entry name" value="Cutinase"/>
    <property type="match status" value="1"/>
</dbReference>
<dbReference type="InterPro" id="IPR043580">
    <property type="entry name" value="CUTINASE_1"/>
</dbReference>
<sequence>MFFASAILLAAPVALAANVDRLATRQSACSDSHVFLAKGNNEPYPGRQGKLVNAICSGLASCDYEDIQFYNPVGSAFCSSVNEGVANGIAQITAYNQRCPDAKIVISGYSQGAQIVSDILGGGGGVFFDNCVQTASAGIDANSAAGKKIAAALVFGNIRHTANQPYNVLSGSGGNGNFPRSGGQAAALLSYTSVFRDYCVASDPVCAGGNNIDDHLNYFDIYTDSAAQWVKSQLLAAPSGGAPPPPATSAVVVPAPPTSVAPYPTSAYSNGTYPITSYTAIVPIPTQTSTIVVTVPCVTLAPSIVASYTSKYPVSAPTTVASAPAHPTSTGPASNGTVTYTGGAQGMVSAPVFGTFALAAGALLFMV</sequence>
<evidence type="ECO:0000256" key="8">
    <source>
        <dbReference type="RuleBase" id="RU361263"/>
    </source>
</evidence>
<comment type="catalytic activity">
    <reaction evidence="8">
        <text>cutin + H2O = cutin monomers.</text>
        <dbReference type="EC" id="3.1.1.74"/>
    </reaction>
</comment>
<name>A0ABR4CRB4_9HELO</name>
<evidence type="ECO:0000256" key="3">
    <source>
        <dbReference type="ARBA" id="ARBA00022487"/>
    </source>
</evidence>
<dbReference type="PANTHER" id="PTHR33630:SF13">
    <property type="entry name" value="ACETYLXYLAN ESTERASE"/>
    <property type="match status" value="1"/>
</dbReference>
<dbReference type="InterPro" id="IPR029058">
    <property type="entry name" value="AB_hydrolase_fold"/>
</dbReference>
<keyword evidence="7" id="KW-1015">Disulfide bond</keyword>
<comment type="subcellular location">
    <subcellularLocation>
        <location evidence="1 8">Secreted</location>
    </subcellularLocation>
</comment>
<dbReference type="SUPFAM" id="SSF53474">
    <property type="entry name" value="alpha/beta-Hydrolases"/>
    <property type="match status" value="1"/>
</dbReference>
<evidence type="ECO:0000313" key="9">
    <source>
        <dbReference type="EMBL" id="KAL2072313.1"/>
    </source>
</evidence>
<evidence type="ECO:0000313" key="10">
    <source>
        <dbReference type="Proteomes" id="UP001595075"/>
    </source>
</evidence>
<proteinExistence type="inferred from homology"/>
<evidence type="ECO:0000256" key="6">
    <source>
        <dbReference type="ARBA" id="ARBA00022801"/>
    </source>
</evidence>
<keyword evidence="10" id="KW-1185">Reference proteome</keyword>
<dbReference type="InterPro" id="IPR000675">
    <property type="entry name" value="Cutinase/axe"/>
</dbReference>
<evidence type="ECO:0000256" key="5">
    <source>
        <dbReference type="ARBA" id="ARBA00022729"/>
    </source>
</evidence>
<organism evidence="9 10">
    <name type="scientific">Oculimacula yallundae</name>
    <dbReference type="NCBI Taxonomy" id="86028"/>
    <lineage>
        <taxon>Eukaryota</taxon>
        <taxon>Fungi</taxon>
        <taxon>Dikarya</taxon>
        <taxon>Ascomycota</taxon>
        <taxon>Pezizomycotina</taxon>
        <taxon>Leotiomycetes</taxon>
        <taxon>Helotiales</taxon>
        <taxon>Ploettnerulaceae</taxon>
        <taxon>Oculimacula</taxon>
    </lineage>
</organism>
<dbReference type="PANTHER" id="PTHR33630">
    <property type="entry name" value="CUTINASE RV1984C-RELATED-RELATED"/>
    <property type="match status" value="1"/>
</dbReference>
<accession>A0ABR4CRB4</accession>
<keyword evidence="3 8" id="KW-0719">Serine esterase</keyword>
<dbReference type="EC" id="3.1.1.74" evidence="8"/>
<keyword evidence="5 8" id="KW-0732">Signal</keyword>
<comment type="caution">
    <text evidence="9">The sequence shown here is derived from an EMBL/GenBank/DDBJ whole genome shotgun (WGS) entry which is preliminary data.</text>
</comment>
<dbReference type="Proteomes" id="UP001595075">
    <property type="component" value="Unassembled WGS sequence"/>
</dbReference>
<dbReference type="Gene3D" id="3.40.50.1820">
    <property type="entry name" value="alpha/beta hydrolase"/>
    <property type="match status" value="1"/>
</dbReference>
<gene>
    <name evidence="9" type="ORF">VTL71DRAFT_11656</name>
</gene>
<dbReference type="InterPro" id="IPR043579">
    <property type="entry name" value="CUTINASE_2"/>
</dbReference>
<protein>
    <recommendedName>
        <fullName evidence="8">Cutinase</fullName>
        <ecNumber evidence="8">3.1.1.74</ecNumber>
    </recommendedName>
</protein>
<feature type="chain" id="PRO_5044981062" description="Cutinase" evidence="8">
    <location>
        <begin position="17"/>
        <end position="367"/>
    </location>
</feature>
<comment type="similarity">
    <text evidence="2 8">Belongs to the cutinase family.</text>
</comment>
<reference evidence="9 10" key="1">
    <citation type="journal article" date="2024" name="Commun. Biol.">
        <title>Comparative genomic analysis of thermophilic fungi reveals convergent evolutionary adaptations and gene losses.</title>
        <authorList>
            <person name="Steindorff A.S."/>
            <person name="Aguilar-Pontes M.V."/>
            <person name="Robinson A.J."/>
            <person name="Andreopoulos B."/>
            <person name="LaButti K."/>
            <person name="Kuo A."/>
            <person name="Mondo S."/>
            <person name="Riley R."/>
            <person name="Otillar R."/>
            <person name="Haridas S."/>
            <person name="Lipzen A."/>
            <person name="Grimwood J."/>
            <person name="Schmutz J."/>
            <person name="Clum A."/>
            <person name="Reid I.D."/>
            <person name="Moisan M.C."/>
            <person name="Butler G."/>
            <person name="Nguyen T.T.M."/>
            <person name="Dewar K."/>
            <person name="Conant G."/>
            <person name="Drula E."/>
            <person name="Henrissat B."/>
            <person name="Hansel C."/>
            <person name="Singer S."/>
            <person name="Hutchinson M.I."/>
            <person name="de Vries R.P."/>
            <person name="Natvig D.O."/>
            <person name="Powell A.J."/>
            <person name="Tsang A."/>
            <person name="Grigoriev I.V."/>
        </authorList>
    </citation>
    <scope>NUCLEOTIDE SEQUENCE [LARGE SCALE GENOMIC DNA]</scope>
    <source>
        <strain evidence="9 10">CBS 494.80</strain>
    </source>
</reference>
<evidence type="ECO:0000256" key="4">
    <source>
        <dbReference type="ARBA" id="ARBA00022525"/>
    </source>
</evidence>
<evidence type="ECO:0000256" key="7">
    <source>
        <dbReference type="ARBA" id="ARBA00023157"/>
    </source>
</evidence>
<dbReference type="PROSITE" id="PS00155">
    <property type="entry name" value="CUTINASE_1"/>
    <property type="match status" value="1"/>
</dbReference>
<evidence type="ECO:0000256" key="2">
    <source>
        <dbReference type="ARBA" id="ARBA00007534"/>
    </source>
</evidence>
<dbReference type="SMART" id="SM01110">
    <property type="entry name" value="Cutinase"/>
    <property type="match status" value="1"/>
</dbReference>
<keyword evidence="4 8" id="KW-0964">Secreted</keyword>
<keyword evidence="6 8" id="KW-0378">Hydrolase</keyword>
<dbReference type="PROSITE" id="PS00931">
    <property type="entry name" value="CUTINASE_2"/>
    <property type="match status" value="1"/>
</dbReference>
<dbReference type="EMBL" id="JAZHXI010000004">
    <property type="protein sequence ID" value="KAL2072313.1"/>
    <property type="molecule type" value="Genomic_DNA"/>
</dbReference>
<evidence type="ECO:0000256" key="1">
    <source>
        <dbReference type="ARBA" id="ARBA00004613"/>
    </source>
</evidence>